<organism evidence="4 5">
    <name type="scientific">Lentithecium fluviatile CBS 122367</name>
    <dbReference type="NCBI Taxonomy" id="1168545"/>
    <lineage>
        <taxon>Eukaryota</taxon>
        <taxon>Fungi</taxon>
        <taxon>Dikarya</taxon>
        <taxon>Ascomycota</taxon>
        <taxon>Pezizomycotina</taxon>
        <taxon>Dothideomycetes</taxon>
        <taxon>Pleosporomycetidae</taxon>
        <taxon>Pleosporales</taxon>
        <taxon>Massarineae</taxon>
        <taxon>Lentitheciaceae</taxon>
        <taxon>Lentithecium</taxon>
    </lineage>
</organism>
<name>A0A6G1ITM7_9PLEO</name>
<dbReference type="InterPro" id="IPR056884">
    <property type="entry name" value="NPHP3-like_N"/>
</dbReference>
<sequence>MEALAAVGLASNVVQFVDFAGKIVSQTIRIYRERPRDPAIDDSDEEAPSSHLEKITSDLEQFNKHLTQSLDTCDPNPAKLSSSDKEIVRICRECQKITDSLLAALRKLRRTNKKLWSSFVAALRTVWSEGEINELRQTLDSYRQQITLHILASVREEIRSLQQMRTERDENLLTTVEETRSTVQALLRATSIRGEWKEEVIEAMHDDYKHNGTSNYLRASPAVGMESQLNDEDSRRFNEGLLGWIRFTELDNRHEKISVAYEQTFEWIFHNPPNNEWSDFTSWLRDDHEQLYWMTGKPAAGKSTMMKFIYSDPRTKKYLRHWAKGKQLIFCAFYFWNSGTQMQVSEEGLARTLLHSALSQAPNLWSRLFPHHMEEYVAYRNPWRKPITWDAILRAFRLLVDGAGDDYKLFFLIDGLDEYGDDHKKIIDMIQGFISPHVKTCVSSRPWNIFQDSFQQRPSLKLEDMTYKDIKLYVGDRFRRSRGFEERRSETPKEANQLIENITQKASGVFLWVALVTDSLLEGLADGERLSDLQARLDSLPTDLETLFWNILSRLPDAHLVRTSQLIQMVRASLGRLDLLLLSYADEDDPEYALKFLAGPRSIAQANARATILRRRLNACCKGLIESKPTVGRPLAQAQVGYLHRTVKDYVEREDNWSRFVSMTNGPFNPYIRLCNAHIVMLKISPRSVFDEDHRGLWFWQHVTKAMQYAKRVDTPGSTGLQTKLLNELDVSASRLATLKHETRGRAFIDDYAERFCPWVQIKHWTATHDTACLNQTFLHLAVQCHLREYVRAITPSYTSKAETLALALLISVVSDGISLPETPWLRKGHPDPKLVTLLLETGADPNLRIANAQLYTSHEDHKAMSPWGAYLASSRRGPEKVRHRIILAFLEHGADPKLGKKAGNDIRLLVHKYKADKKNKKVKRISLFFWKEKEKA</sequence>
<dbReference type="InterPro" id="IPR056693">
    <property type="entry name" value="DUF7791"/>
</dbReference>
<proteinExistence type="predicted"/>
<dbReference type="AlphaFoldDB" id="A0A6G1ITM7"/>
<reference evidence="4" key="1">
    <citation type="journal article" date="2020" name="Stud. Mycol.">
        <title>101 Dothideomycetes genomes: a test case for predicting lifestyles and emergence of pathogens.</title>
        <authorList>
            <person name="Haridas S."/>
            <person name="Albert R."/>
            <person name="Binder M."/>
            <person name="Bloem J."/>
            <person name="Labutti K."/>
            <person name="Salamov A."/>
            <person name="Andreopoulos B."/>
            <person name="Baker S."/>
            <person name="Barry K."/>
            <person name="Bills G."/>
            <person name="Bluhm B."/>
            <person name="Cannon C."/>
            <person name="Castanera R."/>
            <person name="Culley D."/>
            <person name="Daum C."/>
            <person name="Ezra D."/>
            <person name="Gonzalez J."/>
            <person name="Henrissat B."/>
            <person name="Kuo A."/>
            <person name="Liang C."/>
            <person name="Lipzen A."/>
            <person name="Lutzoni F."/>
            <person name="Magnuson J."/>
            <person name="Mondo S."/>
            <person name="Nolan M."/>
            <person name="Ohm R."/>
            <person name="Pangilinan J."/>
            <person name="Park H.-J."/>
            <person name="Ramirez L."/>
            <person name="Alfaro M."/>
            <person name="Sun H."/>
            <person name="Tritt A."/>
            <person name="Yoshinaga Y."/>
            <person name="Zwiers L.-H."/>
            <person name="Turgeon B."/>
            <person name="Goodwin S."/>
            <person name="Spatafora J."/>
            <person name="Crous P."/>
            <person name="Grigoriev I."/>
        </authorList>
    </citation>
    <scope>NUCLEOTIDE SEQUENCE</scope>
    <source>
        <strain evidence="4">CBS 122367</strain>
    </source>
</reference>
<feature type="domain" description="DUF7791" evidence="3">
    <location>
        <begin position="559"/>
        <end position="687"/>
    </location>
</feature>
<dbReference type="PANTHER" id="PTHR10039">
    <property type="entry name" value="AMELOGENIN"/>
    <property type="match status" value="1"/>
</dbReference>
<dbReference type="SUPFAM" id="SSF52540">
    <property type="entry name" value="P-loop containing nucleoside triphosphate hydrolases"/>
    <property type="match status" value="1"/>
</dbReference>
<protein>
    <submittedName>
        <fullName evidence="4">Uncharacterized protein</fullName>
    </submittedName>
</protein>
<evidence type="ECO:0000313" key="4">
    <source>
        <dbReference type="EMBL" id="KAF2681607.1"/>
    </source>
</evidence>
<dbReference type="PANTHER" id="PTHR10039:SF5">
    <property type="entry name" value="NACHT DOMAIN-CONTAINING PROTEIN"/>
    <property type="match status" value="1"/>
</dbReference>
<keyword evidence="1" id="KW-0677">Repeat</keyword>
<evidence type="ECO:0000256" key="1">
    <source>
        <dbReference type="ARBA" id="ARBA00022737"/>
    </source>
</evidence>
<dbReference type="EMBL" id="MU005590">
    <property type="protein sequence ID" value="KAF2681607.1"/>
    <property type="molecule type" value="Genomic_DNA"/>
</dbReference>
<gene>
    <name evidence="4" type="ORF">K458DRAFT_391569</name>
</gene>
<accession>A0A6G1ITM7</accession>
<evidence type="ECO:0000259" key="3">
    <source>
        <dbReference type="Pfam" id="PF25053"/>
    </source>
</evidence>
<evidence type="ECO:0000259" key="2">
    <source>
        <dbReference type="Pfam" id="PF24883"/>
    </source>
</evidence>
<evidence type="ECO:0000313" key="5">
    <source>
        <dbReference type="Proteomes" id="UP000799291"/>
    </source>
</evidence>
<dbReference type="Pfam" id="PF24883">
    <property type="entry name" value="NPHP3_N"/>
    <property type="match status" value="1"/>
</dbReference>
<dbReference type="Proteomes" id="UP000799291">
    <property type="component" value="Unassembled WGS sequence"/>
</dbReference>
<dbReference type="Gene3D" id="3.40.50.300">
    <property type="entry name" value="P-loop containing nucleotide triphosphate hydrolases"/>
    <property type="match status" value="1"/>
</dbReference>
<feature type="domain" description="Nephrocystin 3-like N-terminal" evidence="2">
    <location>
        <begin position="264"/>
        <end position="445"/>
    </location>
</feature>
<keyword evidence="5" id="KW-1185">Reference proteome</keyword>
<dbReference type="InterPro" id="IPR027417">
    <property type="entry name" value="P-loop_NTPase"/>
</dbReference>
<dbReference type="Pfam" id="PF25053">
    <property type="entry name" value="DUF7791"/>
    <property type="match status" value="1"/>
</dbReference>
<dbReference type="OrthoDB" id="443402at2759"/>